<dbReference type="Pfam" id="PF12697">
    <property type="entry name" value="Abhydrolase_6"/>
    <property type="match status" value="1"/>
</dbReference>
<dbReference type="PRINTS" id="PR00111">
    <property type="entry name" value="ABHYDROLASE"/>
</dbReference>
<keyword evidence="5" id="KW-0450">Lipoyl</keyword>
<dbReference type="InterPro" id="IPR000089">
    <property type="entry name" value="Biotin_lipoyl"/>
</dbReference>
<proteinExistence type="inferred from homology"/>
<dbReference type="RefSeq" id="WP_264599766.1">
    <property type="nucleotide sequence ID" value="NZ_JAOQNS010000001.1"/>
</dbReference>
<dbReference type="PANTHER" id="PTHR43178:SF5">
    <property type="entry name" value="LIPOAMIDE ACYLTRANSFERASE COMPONENT OF BRANCHED-CHAIN ALPHA-KETO ACID DEHYDROGENASE COMPLEX, MITOCHONDRIAL"/>
    <property type="match status" value="1"/>
</dbReference>
<dbReference type="PROSITE" id="PS50968">
    <property type="entry name" value="BIOTINYL_LIPOYL"/>
    <property type="match status" value="1"/>
</dbReference>
<keyword evidence="10" id="KW-0670">Pyruvate</keyword>
<evidence type="ECO:0000256" key="5">
    <source>
        <dbReference type="ARBA" id="ARBA00022823"/>
    </source>
</evidence>
<evidence type="ECO:0000256" key="7">
    <source>
        <dbReference type="SAM" id="MobiDB-lite"/>
    </source>
</evidence>
<dbReference type="Pfam" id="PF02817">
    <property type="entry name" value="E3_binding"/>
    <property type="match status" value="1"/>
</dbReference>
<dbReference type="InterPro" id="IPR050743">
    <property type="entry name" value="2-oxoacid_DH_E2_comp"/>
</dbReference>
<evidence type="ECO:0000256" key="6">
    <source>
        <dbReference type="ARBA" id="ARBA00023315"/>
    </source>
</evidence>
<dbReference type="InterPro" id="IPR000073">
    <property type="entry name" value="AB_hydrolase_1"/>
</dbReference>
<feature type="compositionally biased region" description="Low complexity" evidence="7">
    <location>
        <begin position="83"/>
        <end position="97"/>
    </location>
</feature>
<dbReference type="InterPro" id="IPR036625">
    <property type="entry name" value="E3-bd_dom_sf"/>
</dbReference>
<dbReference type="InterPro" id="IPR011053">
    <property type="entry name" value="Single_hybrid_motif"/>
</dbReference>
<keyword evidence="4 10" id="KW-0808">Transferase</keyword>
<accession>A0ABT3H6T4</accession>
<dbReference type="Gene3D" id="3.40.50.1820">
    <property type="entry name" value="alpha/beta hydrolase"/>
    <property type="match status" value="1"/>
</dbReference>
<feature type="region of interest" description="Disordered" evidence="7">
    <location>
        <begin position="80"/>
        <end position="115"/>
    </location>
</feature>
<name>A0ABT3H6T4_9HYPH</name>
<dbReference type="CDD" id="cd06849">
    <property type="entry name" value="lipoyl_domain"/>
    <property type="match status" value="1"/>
</dbReference>
<feature type="domain" description="Lipoyl-binding" evidence="8">
    <location>
        <begin position="1"/>
        <end position="78"/>
    </location>
</feature>
<comment type="cofactor">
    <cofactor evidence="1">
        <name>(R)-lipoate</name>
        <dbReference type="ChEBI" id="CHEBI:83088"/>
    </cofactor>
</comment>
<dbReference type="InterPro" id="IPR004167">
    <property type="entry name" value="PSBD"/>
</dbReference>
<dbReference type="Gene3D" id="4.10.320.10">
    <property type="entry name" value="E3-binding domain"/>
    <property type="match status" value="1"/>
</dbReference>
<gene>
    <name evidence="10" type="ORF">M2319_000414</name>
</gene>
<dbReference type="EMBL" id="JAOQNS010000001">
    <property type="protein sequence ID" value="MCW2306098.1"/>
    <property type="molecule type" value="Genomic_DNA"/>
</dbReference>
<protein>
    <submittedName>
        <fullName evidence="10">Pyruvate dehydrogenase E2 component (Dihydrolipoamide acetyltransferase)</fullName>
        <ecNumber evidence="10">2.3.1.12</ecNumber>
    </submittedName>
</protein>
<dbReference type="Gene3D" id="2.40.50.100">
    <property type="match status" value="1"/>
</dbReference>
<dbReference type="PANTHER" id="PTHR43178">
    <property type="entry name" value="DIHYDROLIPOAMIDE ACETYLTRANSFERASE COMPONENT OF PYRUVATE DEHYDROGENASE COMPLEX"/>
    <property type="match status" value="1"/>
</dbReference>
<evidence type="ECO:0000259" key="8">
    <source>
        <dbReference type="PROSITE" id="PS50968"/>
    </source>
</evidence>
<reference evidence="11" key="1">
    <citation type="submission" date="2023-07" db="EMBL/GenBank/DDBJ databases">
        <title>Genome sequencing of Purple Non-Sulfur Bacteria from various extreme environments.</title>
        <authorList>
            <person name="Mayer M."/>
        </authorList>
    </citation>
    <scope>NUCLEOTIDE SEQUENCE [LARGE SCALE GENOMIC DNA]</scope>
    <source>
        <strain evidence="11">DSM 17935</strain>
    </source>
</reference>
<dbReference type="PROSITE" id="PS51826">
    <property type="entry name" value="PSBD"/>
    <property type="match status" value="1"/>
</dbReference>
<dbReference type="GO" id="GO:0004742">
    <property type="term" value="F:dihydrolipoyllysine-residue acetyltransferase activity"/>
    <property type="evidence" value="ECO:0007669"/>
    <property type="project" value="UniProtKB-EC"/>
</dbReference>
<keyword evidence="6 10" id="KW-0012">Acyltransferase</keyword>
<comment type="subunit">
    <text evidence="3">Forms a 24-polypeptide structural core with octahedral symmetry.</text>
</comment>
<dbReference type="SUPFAM" id="SSF51230">
    <property type="entry name" value="Single hybrid motif"/>
    <property type="match status" value="1"/>
</dbReference>
<dbReference type="InterPro" id="IPR003016">
    <property type="entry name" value="2-oxoA_DH_lipoyl-BS"/>
</dbReference>
<dbReference type="SUPFAM" id="SSF53474">
    <property type="entry name" value="alpha/beta-Hydrolases"/>
    <property type="match status" value="1"/>
</dbReference>
<dbReference type="PROSITE" id="PS00189">
    <property type="entry name" value="LIPOYL"/>
    <property type="match status" value="1"/>
</dbReference>
<evidence type="ECO:0000256" key="2">
    <source>
        <dbReference type="ARBA" id="ARBA00007317"/>
    </source>
</evidence>
<evidence type="ECO:0000313" key="10">
    <source>
        <dbReference type="EMBL" id="MCW2306098.1"/>
    </source>
</evidence>
<evidence type="ECO:0000313" key="11">
    <source>
        <dbReference type="Proteomes" id="UP001209755"/>
    </source>
</evidence>
<evidence type="ECO:0000256" key="1">
    <source>
        <dbReference type="ARBA" id="ARBA00001938"/>
    </source>
</evidence>
<dbReference type="Proteomes" id="UP001209755">
    <property type="component" value="Unassembled WGS sequence"/>
</dbReference>
<comment type="caution">
    <text evidence="10">The sequence shown here is derived from an EMBL/GenBank/DDBJ whole genome shotgun (WGS) entry which is preliminary data.</text>
</comment>
<evidence type="ECO:0000259" key="9">
    <source>
        <dbReference type="PROSITE" id="PS51826"/>
    </source>
</evidence>
<organism evidence="10 11">
    <name type="scientific">Rhodobium gokarnense</name>
    <dbReference type="NCBI Taxonomy" id="364296"/>
    <lineage>
        <taxon>Bacteria</taxon>
        <taxon>Pseudomonadati</taxon>
        <taxon>Pseudomonadota</taxon>
        <taxon>Alphaproteobacteria</taxon>
        <taxon>Hyphomicrobiales</taxon>
        <taxon>Rhodobiaceae</taxon>
        <taxon>Rhodobium</taxon>
    </lineage>
</organism>
<dbReference type="Pfam" id="PF00364">
    <property type="entry name" value="Biotin_lipoyl"/>
    <property type="match status" value="1"/>
</dbReference>
<keyword evidence="11" id="KW-1185">Reference proteome</keyword>
<evidence type="ECO:0000256" key="4">
    <source>
        <dbReference type="ARBA" id="ARBA00022679"/>
    </source>
</evidence>
<dbReference type="InterPro" id="IPR029058">
    <property type="entry name" value="AB_hydrolase_fold"/>
</dbReference>
<dbReference type="EC" id="2.3.1.12" evidence="10"/>
<feature type="domain" description="Peripheral subunit-binding (PSBD)" evidence="9">
    <location>
        <begin position="118"/>
        <end position="155"/>
    </location>
</feature>
<sequence>MTHPITLESAGGEYMESVVVVEWTKKPGEAVAEGEVVVVVETAKAATEIPAPHAGYLQEILFQPGEEADIGAVLGRIGDEKSASTPAPAESAAPTPKAADEAPVSTAPAASKGGARVVATPLARRVAKERGIDLHDIRGTGPRGRIKLRDVEAAKAAPKPAAAAPQDAAGPARDGVPVVFLHGFGADRTAWSRVVPLVDRAIKPILIELPGHGSSTDGAITRFDDLVDAVAAELDDKGITAAHFVGHSLGGAVALALCGLGRVAVHSLCLIAPAGLGPEINGGFLDGMANAQSAESLEPWLDAMTGTDFTLQSGYARTVLRQWQARDTQKTLAEMADGLFPGNTQSMRLAPVLADLAIPAKVLWGLDDRIIPSAHAFAASAGVGLHLMKGTGHVPHMEQPALTARLINELTRAG</sequence>
<evidence type="ECO:0000256" key="3">
    <source>
        <dbReference type="ARBA" id="ARBA00011484"/>
    </source>
</evidence>
<dbReference type="SUPFAM" id="SSF47005">
    <property type="entry name" value="Peripheral subunit-binding domain of 2-oxo acid dehydrogenase complex"/>
    <property type="match status" value="1"/>
</dbReference>
<dbReference type="NCBIfam" id="NF011457">
    <property type="entry name" value="PRK14875.1"/>
    <property type="match status" value="1"/>
</dbReference>
<comment type="similarity">
    <text evidence="2">Belongs to the 2-oxoacid dehydrogenase family.</text>
</comment>